<keyword evidence="2" id="KW-1185">Reference proteome</keyword>
<name>A0A7G9T553_9LACO</name>
<dbReference type="Proteomes" id="UP000515800">
    <property type="component" value="Chromosome"/>
</dbReference>
<evidence type="ECO:0000313" key="1">
    <source>
        <dbReference type="EMBL" id="QNN75228.1"/>
    </source>
</evidence>
<protein>
    <submittedName>
        <fullName evidence="1">Uncharacterized protein</fullName>
    </submittedName>
</protein>
<dbReference type="AlphaFoldDB" id="A0A7G9T553"/>
<sequence length="49" mass="5543">MSTNYHSTTYQFRVINKVTTILIAVLSYNGKYNVYVNGQVSKANNQLSV</sequence>
<dbReference type="KEGG" id="wdi:H9L19_07645"/>
<gene>
    <name evidence="1" type="ORF">H9L19_07645</name>
</gene>
<accession>A0A7G9T553</accession>
<organism evidence="1 2">
    <name type="scientific">Weissella diestrammenae</name>
    <dbReference type="NCBI Taxonomy" id="1162633"/>
    <lineage>
        <taxon>Bacteria</taxon>
        <taxon>Bacillati</taxon>
        <taxon>Bacillota</taxon>
        <taxon>Bacilli</taxon>
        <taxon>Lactobacillales</taxon>
        <taxon>Lactobacillaceae</taxon>
        <taxon>Weissella</taxon>
    </lineage>
</organism>
<dbReference type="EMBL" id="CP060724">
    <property type="protein sequence ID" value="QNN75228.1"/>
    <property type="molecule type" value="Genomic_DNA"/>
</dbReference>
<reference evidence="1 2" key="1">
    <citation type="submission" date="2020-08" db="EMBL/GenBank/DDBJ databases">
        <title>Genome sequence of Weissella diestrammenae KACC 16890T.</title>
        <authorList>
            <person name="Hyun D.-W."/>
            <person name="Bae J.-W."/>
        </authorList>
    </citation>
    <scope>NUCLEOTIDE SEQUENCE [LARGE SCALE GENOMIC DNA]</scope>
    <source>
        <strain evidence="1 2">KACC 16890</strain>
    </source>
</reference>
<evidence type="ECO:0000313" key="2">
    <source>
        <dbReference type="Proteomes" id="UP000515800"/>
    </source>
</evidence>
<dbReference type="RefSeq" id="WP_187529062.1">
    <property type="nucleotide sequence ID" value="NZ_CP060724.1"/>
</dbReference>
<proteinExistence type="predicted"/>